<protein>
    <submittedName>
        <fullName evidence="2">Uncharacterized protein</fullName>
    </submittedName>
</protein>
<evidence type="ECO:0000256" key="1">
    <source>
        <dbReference type="SAM" id="MobiDB-lite"/>
    </source>
</evidence>
<evidence type="ECO:0000313" key="2">
    <source>
        <dbReference type="EMBL" id="OJA14145.1"/>
    </source>
</evidence>
<dbReference type="Proteomes" id="UP000183567">
    <property type="component" value="Unassembled WGS sequence"/>
</dbReference>
<name>A0A1J8QKQ6_9AGAM</name>
<proteinExistence type="predicted"/>
<feature type="region of interest" description="Disordered" evidence="1">
    <location>
        <begin position="32"/>
        <end position="53"/>
    </location>
</feature>
<accession>A0A1J8QKQ6</accession>
<feature type="non-terminal residue" evidence="2">
    <location>
        <position position="1"/>
    </location>
</feature>
<reference evidence="2 3" key="1">
    <citation type="submission" date="2016-03" db="EMBL/GenBank/DDBJ databases">
        <title>Comparative genomics of the ectomycorrhizal sister species Rhizopogon vinicolor and Rhizopogon vesiculosus (Basidiomycota: Boletales) reveals a divergence of the mating type B locus.</title>
        <authorList>
            <person name="Mujic A.B."/>
            <person name="Kuo A."/>
            <person name="Tritt A."/>
            <person name="Lipzen A."/>
            <person name="Chen C."/>
            <person name="Johnson J."/>
            <person name="Sharma A."/>
            <person name="Barry K."/>
            <person name="Grigoriev I.V."/>
            <person name="Spatafora J.W."/>
        </authorList>
    </citation>
    <scope>NUCLEOTIDE SEQUENCE [LARGE SCALE GENOMIC DNA]</scope>
    <source>
        <strain evidence="2 3">AM-OR11-056</strain>
    </source>
</reference>
<dbReference type="OrthoDB" id="3066257at2759"/>
<comment type="caution">
    <text evidence="2">The sequence shown here is derived from an EMBL/GenBank/DDBJ whole genome shotgun (WGS) entry which is preliminary data.</text>
</comment>
<sequence length="154" mass="16806">CDSYHLPEHVQPHVDFVTPTVHFDTKVFKRSGSDPTEGVGRAIGQPGSGAHPKTTGEIQTLLNELETCDEQITPICLRALYGYFDDGLVGVAPYMVSIDGGYAQTEYTGFEYNGESDLDLEYGMNLVTAKQQVTLYQAGDMVEGRCFDVALGLC</sequence>
<keyword evidence="3" id="KW-1185">Reference proteome</keyword>
<dbReference type="AlphaFoldDB" id="A0A1J8QKQ6"/>
<dbReference type="STRING" id="180088.A0A1J8QKQ6"/>
<dbReference type="EMBL" id="LVVM01003874">
    <property type="protein sequence ID" value="OJA14145.1"/>
    <property type="molecule type" value="Genomic_DNA"/>
</dbReference>
<gene>
    <name evidence="2" type="ORF">AZE42_13750</name>
</gene>
<evidence type="ECO:0000313" key="3">
    <source>
        <dbReference type="Proteomes" id="UP000183567"/>
    </source>
</evidence>
<organism evidence="2 3">
    <name type="scientific">Rhizopogon vesiculosus</name>
    <dbReference type="NCBI Taxonomy" id="180088"/>
    <lineage>
        <taxon>Eukaryota</taxon>
        <taxon>Fungi</taxon>
        <taxon>Dikarya</taxon>
        <taxon>Basidiomycota</taxon>
        <taxon>Agaricomycotina</taxon>
        <taxon>Agaricomycetes</taxon>
        <taxon>Agaricomycetidae</taxon>
        <taxon>Boletales</taxon>
        <taxon>Suillineae</taxon>
        <taxon>Rhizopogonaceae</taxon>
        <taxon>Rhizopogon</taxon>
    </lineage>
</organism>